<dbReference type="EMBL" id="VTOX01000010">
    <property type="protein sequence ID" value="NKE68399.1"/>
    <property type="molecule type" value="Genomic_DNA"/>
</dbReference>
<organism evidence="2 3">
    <name type="scientific">Ramlibacter lithotrophicus</name>
    <dbReference type="NCBI Taxonomy" id="2606681"/>
    <lineage>
        <taxon>Bacteria</taxon>
        <taxon>Pseudomonadati</taxon>
        <taxon>Pseudomonadota</taxon>
        <taxon>Betaproteobacteria</taxon>
        <taxon>Burkholderiales</taxon>
        <taxon>Comamonadaceae</taxon>
        <taxon>Ramlibacter</taxon>
    </lineage>
</organism>
<dbReference type="PANTHER" id="PTHR35585:SF1">
    <property type="entry name" value="HHE DOMAIN PROTEIN (AFU_ORTHOLOGUE AFUA_4G00730)"/>
    <property type="match status" value="1"/>
</dbReference>
<evidence type="ECO:0000313" key="3">
    <source>
        <dbReference type="Proteomes" id="UP000521868"/>
    </source>
</evidence>
<dbReference type="InterPro" id="IPR012312">
    <property type="entry name" value="Hemerythrin-like"/>
</dbReference>
<feature type="domain" description="Hemerythrin-like" evidence="1">
    <location>
        <begin position="10"/>
        <end position="119"/>
    </location>
</feature>
<evidence type="ECO:0000313" key="2">
    <source>
        <dbReference type="EMBL" id="NKE68399.1"/>
    </source>
</evidence>
<dbReference type="Proteomes" id="UP000521868">
    <property type="component" value="Unassembled WGS sequence"/>
</dbReference>
<reference evidence="2 3" key="1">
    <citation type="journal article" date="2020" name="Nature">
        <title>Bacterial chemolithoautotrophy via manganese oxidation.</title>
        <authorList>
            <person name="Yu H."/>
            <person name="Leadbetter J.R."/>
        </authorList>
    </citation>
    <scope>NUCLEOTIDE SEQUENCE [LARGE SCALE GENOMIC DNA]</scope>
    <source>
        <strain evidence="2 3">RBP-1</strain>
    </source>
</reference>
<proteinExistence type="predicted"/>
<sequence length="147" mass="16913">MAQYDDACTLLDEDHNEVMRLFEQYKAAHDASRQKLLARQISQELLVHMQVEEEIFYPAFGRATGDDKLLQEGEREHREARELIAKLDAEPANAKLMLELEDAILHHVNDEREKMFPKARKTQGLDLMGLARQLEARKSELMAGQPA</sequence>
<dbReference type="Pfam" id="PF01814">
    <property type="entry name" value="Hemerythrin"/>
    <property type="match status" value="1"/>
</dbReference>
<accession>A0A7X6DJN0</accession>
<gene>
    <name evidence="2" type="ORF">RAMLITH_21510</name>
</gene>
<protein>
    <submittedName>
        <fullName evidence="2">Hemerythrin domain-containing protein</fullName>
    </submittedName>
</protein>
<name>A0A7X6DJN0_9BURK</name>
<comment type="caution">
    <text evidence="2">The sequence shown here is derived from an EMBL/GenBank/DDBJ whole genome shotgun (WGS) entry which is preliminary data.</text>
</comment>
<dbReference type="PANTHER" id="PTHR35585">
    <property type="entry name" value="HHE DOMAIN PROTEIN (AFU_ORTHOLOGUE AFUA_4G00730)"/>
    <property type="match status" value="1"/>
</dbReference>
<keyword evidence="3" id="KW-1185">Reference proteome</keyword>
<dbReference type="RefSeq" id="WP_168109518.1">
    <property type="nucleotide sequence ID" value="NZ_VTOX01000010.1"/>
</dbReference>
<evidence type="ECO:0000259" key="1">
    <source>
        <dbReference type="Pfam" id="PF01814"/>
    </source>
</evidence>
<dbReference type="Gene3D" id="1.20.120.520">
    <property type="entry name" value="nmb1532 protein domain like"/>
    <property type="match status" value="1"/>
</dbReference>
<dbReference type="AlphaFoldDB" id="A0A7X6DJN0"/>